<feature type="repeat" description="FG-GAP" evidence="4">
    <location>
        <begin position="579"/>
        <end position="636"/>
    </location>
</feature>
<keyword evidence="3" id="KW-0325">Glycoprotein</keyword>
<evidence type="ECO:0000256" key="2">
    <source>
        <dbReference type="ARBA" id="ARBA00022737"/>
    </source>
</evidence>
<dbReference type="GO" id="GO:0009897">
    <property type="term" value="C:external side of plasma membrane"/>
    <property type="evidence" value="ECO:0007669"/>
    <property type="project" value="TreeGrafter"/>
</dbReference>
<dbReference type="PROSITE" id="PS51470">
    <property type="entry name" value="FG_GAP"/>
    <property type="match status" value="2"/>
</dbReference>
<dbReference type="PANTHER" id="PTHR23220:SF122">
    <property type="entry name" value="INTEGRIN ALPHA-PS1"/>
    <property type="match status" value="1"/>
</dbReference>
<dbReference type="InterPro" id="IPR013517">
    <property type="entry name" value="FG-GAP"/>
</dbReference>
<dbReference type="PANTHER" id="PTHR23220">
    <property type="entry name" value="INTEGRIN ALPHA"/>
    <property type="match status" value="1"/>
</dbReference>
<evidence type="ECO:0000313" key="6">
    <source>
        <dbReference type="Proteomes" id="UP000323011"/>
    </source>
</evidence>
<feature type="repeat" description="FG-GAP" evidence="4">
    <location>
        <begin position="157"/>
        <end position="215"/>
    </location>
</feature>
<dbReference type="Proteomes" id="UP000323011">
    <property type="component" value="Unassembled WGS sequence"/>
</dbReference>
<evidence type="ECO:0000313" key="5">
    <source>
        <dbReference type="EMBL" id="KAA0145616.1"/>
    </source>
</evidence>
<evidence type="ECO:0000256" key="1">
    <source>
        <dbReference type="ARBA" id="ARBA00022729"/>
    </source>
</evidence>
<dbReference type="AlphaFoldDB" id="A0A5A8BY56"/>
<accession>A0A5A8BY56</accession>
<name>A0A5A8BY56_CAFRO</name>
<keyword evidence="2" id="KW-0677">Repeat</keyword>
<dbReference type="GO" id="GO:0008305">
    <property type="term" value="C:integrin complex"/>
    <property type="evidence" value="ECO:0007669"/>
    <property type="project" value="TreeGrafter"/>
</dbReference>
<sequence>MMDDFGRTPGKSSEVVDTVKPLLLPSMAAVAKGEYGSAVAHLNGLAIESDRHARALAIGAAAASAVAVLFVDSKQAVLSSHLLTREAISLAGANATDASATPLRLGASLAFASFSSGSRVLAVGAPGAISSAGAVVLLRLNASGGLDSASDLSLLSQGSAVAPPAVGDEFGVALAFVPALSGRPGQHDLLVGAPGFNSASGAIYVFRLDSRALEVDGPIVRVDSSDPKMIGAIVGAPRFGASLASLEAAASAGFEGCVRRVVAVGSPSQSAGGSSGIGAGRVWLLRLNATGVQDIAASLDMTSGALQSAGAEAAWGLGQAVAVAGDRTGNMLPELFVTADRGDAYHSRVINIALDLEKGSTLQSESARFQVGKASEVFEAQRAEHMAWLEPDSAAGASLGASADLNGDGLAELLVGVPSARSHKELFGSTTHVTCDLDKDGVRDMFVTAPGFDYLPTDPSTNVDEGAVFVLLMHANNTVKAWNTIRIANDGPNGEDGVNLECSSAFGFCASAKLGSRSVKTIGDLDRDGNCEVAVSMSYRPDTLQGQRSGVIVLFMNQLMADASGKAVAARAGGKLVRQVTEIVSQESASLGHAIAAPGDVDGDGIEDLVVGAPQEEDPESGGVFIWALRSDASIKTLGHFTSRTGGFTELLMPGGHFGFDMHEMEPLCHTTEGSLHPSLIVGSPFDQRYGTNMGRAHTVKLAADLQVKEFHVVDRIACGVTDFTSHALWGYAFAPLADVNGDGAQDIAILARDVDSIFVLLLNRFGACISSNALAFKAFSRAADAAHSFPGWASLSSSKLEGISPAPSLVLGDVTKPLWGKSSNALHLVQGVKYMGDWDGDGNADIVFGASFASHYFDKSGAAFVVLLDDNGEWGEFGAGQHGAAFKTAVLPPEEWK</sequence>
<dbReference type="InterPro" id="IPR028994">
    <property type="entry name" value="Integrin_alpha_N"/>
</dbReference>
<dbReference type="SMART" id="SM00191">
    <property type="entry name" value="Int_alpha"/>
    <property type="match status" value="5"/>
</dbReference>
<dbReference type="Gene3D" id="2.130.10.130">
    <property type="entry name" value="Integrin alpha, N-terminal"/>
    <property type="match status" value="4"/>
</dbReference>
<keyword evidence="1" id="KW-0732">Signal</keyword>
<gene>
    <name evidence="5" type="ORF">FNF29_08461</name>
</gene>
<protein>
    <submittedName>
        <fullName evidence="5">Uncharacterized protein</fullName>
    </submittedName>
</protein>
<dbReference type="GO" id="GO:0033627">
    <property type="term" value="P:cell adhesion mediated by integrin"/>
    <property type="evidence" value="ECO:0007669"/>
    <property type="project" value="TreeGrafter"/>
</dbReference>
<dbReference type="EMBL" id="VLTN01000150">
    <property type="protein sequence ID" value="KAA0145616.1"/>
    <property type="molecule type" value="Genomic_DNA"/>
</dbReference>
<evidence type="ECO:0000256" key="3">
    <source>
        <dbReference type="ARBA" id="ARBA00023180"/>
    </source>
</evidence>
<dbReference type="GO" id="GO:0007229">
    <property type="term" value="P:integrin-mediated signaling pathway"/>
    <property type="evidence" value="ECO:0007669"/>
    <property type="project" value="TreeGrafter"/>
</dbReference>
<dbReference type="Pfam" id="PF01839">
    <property type="entry name" value="FG-GAP"/>
    <property type="match status" value="3"/>
</dbReference>
<dbReference type="InterPro" id="IPR013519">
    <property type="entry name" value="Int_alpha_beta-p"/>
</dbReference>
<comment type="caution">
    <text evidence="5">The sequence shown here is derived from an EMBL/GenBank/DDBJ whole genome shotgun (WGS) entry which is preliminary data.</text>
</comment>
<dbReference type="GO" id="GO:0005178">
    <property type="term" value="F:integrin binding"/>
    <property type="evidence" value="ECO:0007669"/>
    <property type="project" value="TreeGrafter"/>
</dbReference>
<reference evidence="5 6" key="1">
    <citation type="submission" date="2019-07" db="EMBL/GenBank/DDBJ databases">
        <title>Genomes of Cafeteria roenbergensis.</title>
        <authorList>
            <person name="Fischer M.G."/>
            <person name="Hackl T."/>
            <person name="Roman M."/>
        </authorList>
    </citation>
    <scope>NUCLEOTIDE SEQUENCE [LARGE SCALE GENOMIC DNA]</scope>
    <source>
        <strain evidence="5 6">BVI</strain>
    </source>
</reference>
<proteinExistence type="predicted"/>
<dbReference type="SUPFAM" id="SSF69318">
    <property type="entry name" value="Integrin alpha N-terminal domain"/>
    <property type="match status" value="3"/>
</dbReference>
<organism evidence="5 6">
    <name type="scientific">Cafeteria roenbergensis</name>
    <name type="common">Marine flagellate</name>
    <dbReference type="NCBI Taxonomy" id="33653"/>
    <lineage>
        <taxon>Eukaryota</taxon>
        <taxon>Sar</taxon>
        <taxon>Stramenopiles</taxon>
        <taxon>Bigyra</taxon>
        <taxon>Opalozoa</taxon>
        <taxon>Bicosoecida</taxon>
        <taxon>Cafeteriaceae</taxon>
        <taxon>Cafeteria</taxon>
    </lineage>
</organism>
<dbReference type="GO" id="GO:0007160">
    <property type="term" value="P:cell-matrix adhesion"/>
    <property type="evidence" value="ECO:0007669"/>
    <property type="project" value="TreeGrafter"/>
</dbReference>
<dbReference type="GO" id="GO:0098609">
    <property type="term" value="P:cell-cell adhesion"/>
    <property type="evidence" value="ECO:0007669"/>
    <property type="project" value="TreeGrafter"/>
</dbReference>
<evidence type="ECO:0000256" key="4">
    <source>
        <dbReference type="PROSITE-ProRule" id="PRU00803"/>
    </source>
</evidence>
<keyword evidence="6" id="KW-1185">Reference proteome</keyword>